<feature type="signal peptide" evidence="1">
    <location>
        <begin position="1"/>
        <end position="22"/>
    </location>
</feature>
<dbReference type="RefSeq" id="WP_127082854.1">
    <property type="nucleotide sequence ID" value="NZ_RSCL01000011.1"/>
</dbReference>
<gene>
    <name evidence="2" type="ORF">DSM106972_044540</name>
</gene>
<proteinExistence type="predicted"/>
<dbReference type="Proteomes" id="UP000271624">
    <property type="component" value="Unassembled WGS sequence"/>
</dbReference>
<comment type="caution">
    <text evidence="2">The sequence shown here is derived from an EMBL/GenBank/DDBJ whole genome shotgun (WGS) entry which is preliminary data.</text>
</comment>
<evidence type="ECO:0000313" key="3">
    <source>
        <dbReference type="Proteomes" id="UP000271624"/>
    </source>
</evidence>
<evidence type="ECO:0000313" key="2">
    <source>
        <dbReference type="EMBL" id="RUT04226.1"/>
    </source>
</evidence>
<dbReference type="OrthoDB" id="523066at2"/>
<name>A0A3S1ALW2_9CYAN</name>
<dbReference type="AlphaFoldDB" id="A0A3S1ALW2"/>
<protein>
    <recommendedName>
        <fullName evidence="4">Lipoprotein</fullName>
    </recommendedName>
</protein>
<dbReference type="EMBL" id="RSCL01000011">
    <property type="protein sequence ID" value="RUT04226.1"/>
    <property type="molecule type" value="Genomic_DNA"/>
</dbReference>
<evidence type="ECO:0000256" key="1">
    <source>
        <dbReference type="SAM" id="SignalP"/>
    </source>
</evidence>
<keyword evidence="3" id="KW-1185">Reference proteome</keyword>
<reference evidence="2" key="1">
    <citation type="submission" date="2018-12" db="EMBL/GenBank/DDBJ databases">
        <authorList>
            <person name="Will S."/>
            <person name="Neumann-Schaal M."/>
            <person name="Henke P."/>
        </authorList>
    </citation>
    <scope>NUCLEOTIDE SEQUENCE</scope>
    <source>
        <strain evidence="2">PCC 7102</strain>
    </source>
</reference>
<accession>A0A3S1ALW2</accession>
<keyword evidence="1" id="KW-0732">Signal</keyword>
<organism evidence="2 3">
    <name type="scientific">Dulcicalothrix desertica PCC 7102</name>
    <dbReference type="NCBI Taxonomy" id="232991"/>
    <lineage>
        <taxon>Bacteria</taxon>
        <taxon>Bacillati</taxon>
        <taxon>Cyanobacteriota</taxon>
        <taxon>Cyanophyceae</taxon>
        <taxon>Nostocales</taxon>
        <taxon>Calotrichaceae</taxon>
        <taxon>Dulcicalothrix</taxon>
    </lineage>
</organism>
<feature type="chain" id="PRO_5030082905" description="Lipoprotein" evidence="1">
    <location>
        <begin position="23"/>
        <end position="203"/>
    </location>
</feature>
<evidence type="ECO:0008006" key="4">
    <source>
        <dbReference type="Google" id="ProtNLM"/>
    </source>
</evidence>
<reference evidence="2" key="2">
    <citation type="journal article" date="2019" name="Genome Biol. Evol.">
        <title>Day and night: Metabolic profiles and evolutionary relationships of six axenic non-marine cyanobacteria.</title>
        <authorList>
            <person name="Will S.E."/>
            <person name="Henke P."/>
            <person name="Boedeker C."/>
            <person name="Huang S."/>
            <person name="Brinkmann H."/>
            <person name="Rohde M."/>
            <person name="Jarek M."/>
            <person name="Friedl T."/>
            <person name="Seufert S."/>
            <person name="Schumacher M."/>
            <person name="Overmann J."/>
            <person name="Neumann-Schaal M."/>
            <person name="Petersen J."/>
        </authorList>
    </citation>
    <scope>NUCLEOTIDE SEQUENCE [LARGE SCALE GENOMIC DNA]</scope>
    <source>
        <strain evidence="2">PCC 7102</strain>
    </source>
</reference>
<sequence length="203" mass="22575">MKFYLPAIFLASVVLLPGCVSKAPIALNTPLSSPVSSTSTVEQTPTSVTSNWYTYTSQDNNYTALFPTKPEERIQSVKTATGNVNVKLAFYKDKQQNMTYLASDIKSDKKIPESEVSKALDEFRDGQLERGNKAVINEKKITMNGYSGKEFIAHSSEKNVYHRAKIFFDTKNSTFYQIIVVASQEADINSQSTTAFLDSLAIK</sequence>